<organism evidence="1">
    <name type="scientific">Rhizophagus irregularis (strain DAOM 181602 / DAOM 197198 / MUCL 43194)</name>
    <name type="common">Arbuscular mycorrhizal fungus</name>
    <name type="synonym">Glomus intraradices</name>
    <dbReference type="NCBI Taxonomy" id="747089"/>
    <lineage>
        <taxon>Eukaryota</taxon>
        <taxon>Fungi</taxon>
        <taxon>Fungi incertae sedis</taxon>
        <taxon>Mucoromycota</taxon>
        <taxon>Glomeromycotina</taxon>
        <taxon>Glomeromycetes</taxon>
        <taxon>Glomerales</taxon>
        <taxon>Glomeraceae</taxon>
        <taxon>Rhizophagus</taxon>
    </lineage>
</organism>
<dbReference type="EMBL" id="KI278855">
    <property type="protein sequence ID" value="ESA18811.1"/>
    <property type="molecule type" value="Genomic_DNA"/>
</dbReference>
<sequence>MDISKAYDSASTTIMTEEYYVQDRIDQGEVWSPILWRSFYDALLARLEEVKEEVSYEIKEERDLDFNEETKENLSISFNVIAFMDNRY</sequence>
<name>U9UT82_RHIID</name>
<evidence type="ECO:0008006" key="2">
    <source>
        <dbReference type="Google" id="ProtNLM"/>
    </source>
</evidence>
<dbReference type="AlphaFoldDB" id="U9UT82"/>
<proteinExistence type="predicted"/>
<accession>U9UT82</accession>
<protein>
    <recommendedName>
        <fullName evidence="2">Reverse transcriptase domain-containing protein</fullName>
    </recommendedName>
</protein>
<reference evidence="1" key="1">
    <citation type="submission" date="2013-07" db="EMBL/GenBank/DDBJ databases">
        <title>The genome of an arbuscular mycorrhizal fungus provides insights into the evolution of the oldest plant symbiosis.</title>
        <authorList>
            <consortium name="DOE Joint Genome Institute"/>
            <person name="Tisserant E."/>
            <person name="Malbreil M."/>
            <person name="Kuo A."/>
            <person name="Kohler A."/>
            <person name="Symeonidi A."/>
            <person name="Balestrini R."/>
            <person name="Charron P."/>
            <person name="Duensing N."/>
            <person name="Frei-dit-Frey N."/>
            <person name="Gianinazzi-Pearson V."/>
            <person name="Gilbert B."/>
            <person name="Handa Y."/>
            <person name="Hijri M."/>
            <person name="Kaul R."/>
            <person name="Kawaguchi M."/>
            <person name="Krajinski F."/>
            <person name="Lammers P."/>
            <person name="Lapierre D."/>
            <person name="Masclaux F.G."/>
            <person name="Murat C."/>
            <person name="Morin E."/>
            <person name="Ndikumana S."/>
            <person name="Pagni M."/>
            <person name="Petitpierre D."/>
            <person name="Requena N."/>
            <person name="Rosikiewicz P."/>
            <person name="Riley R."/>
            <person name="Saito K."/>
            <person name="San Clemente H."/>
            <person name="Shapiro H."/>
            <person name="van Tuinen D."/>
            <person name="Becard G."/>
            <person name="Bonfante P."/>
            <person name="Paszkowski U."/>
            <person name="Shachar-Hill Y."/>
            <person name="Young J.P."/>
            <person name="Sanders I.R."/>
            <person name="Henrissat B."/>
            <person name="Rensing S.A."/>
            <person name="Grigoriev I.V."/>
            <person name="Corradi N."/>
            <person name="Roux C."/>
            <person name="Martin F."/>
        </authorList>
    </citation>
    <scope>NUCLEOTIDE SEQUENCE</scope>
    <source>
        <strain evidence="1">DAOM 197198</strain>
    </source>
</reference>
<evidence type="ECO:0000313" key="1">
    <source>
        <dbReference type="EMBL" id="ESA18811.1"/>
    </source>
</evidence>
<gene>
    <name evidence="1" type="ORF">GLOINDRAFT_20293</name>
</gene>
<dbReference type="HOGENOM" id="CLU_2470209_0_0_1"/>